<evidence type="ECO:0000313" key="4">
    <source>
        <dbReference type="Proteomes" id="UP000595894"/>
    </source>
</evidence>
<dbReference type="Proteomes" id="UP000595894">
    <property type="component" value="Chromosome"/>
</dbReference>
<dbReference type="Gene3D" id="1.10.10.2520">
    <property type="entry name" value="Cell wall hydrolase SleB, domain 1"/>
    <property type="match status" value="1"/>
</dbReference>
<dbReference type="Pfam" id="PF07486">
    <property type="entry name" value="Hydrolase_2"/>
    <property type="match status" value="1"/>
</dbReference>
<accession>A0A974NUJ2</accession>
<feature type="signal peptide" evidence="1">
    <location>
        <begin position="1"/>
        <end position="28"/>
    </location>
</feature>
<dbReference type="RefSeq" id="WP_202093353.1">
    <property type="nucleotide sequence ID" value="NZ_CP061035.1"/>
</dbReference>
<proteinExistence type="predicted"/>
<evidence type="ECO:0000256" key="1">
    <source>
        <dbReference type="SAM" id="SignalP"/>
    </source>
</evidence>
<dbReference type="GO" id="GO:0016787">
    <property type="term" value="F:hydrolase activity"/>
    <property type="evidence" value="ECO:0007669"/>
    <property type="project" value="UniProtKB-KW"/>
</dbReference>
<reference evidence="4" key="1">
    <citation type="submission" date="2020-09" db="EMBL/GenBank/DDBJ databases">
        <title>Sphingomonas sp., a new species isolated from pork steak.</title>
        <authorList>
            <person name="Heidler von Heilborn D."/>
        </authorList>
    </citation>
    <scope>NUCLEOTIDE SEQUENCE [LARGE SCALE GENOMIC DNA]</scope>
</reference>
<organism evidence="3 4">
    <name type="scientific">Sphingomonas aliaeris</name>
    <dbReference type="NCBI Taxonomy" id="2759526"/>
    <lineage>
        <taxon>Bacteria</taxon>
        <taxon>Pseudomonadati</taxon>
        <taxon>Pseudomonadota</taxon>
        <taxon>Alphaproteobacteria</taxon>
        <taxon>Sphingomonadales</taxon>
        <taxon>Sphingomonadaceae</taxon>
        <taxon>Sphingomonas</taxon>
    </lineage>
</organism>
<feature type="domain" description="Cell wall hydrolase SleB" evidence="2">
    <location>
        <begin position="116"/>
        <end position="217"/>
    </location>
</feature>
<name>A0A974NUJ2_9SPHN</name>
<evidence type="ECO:0000313" key="3">
    <source>
        <dbReference type="EMBL" id="QQV77147.1"/>
    </source>
</evidence>
<protein>
    <submittedName>
        <fullName evidence="3">Cell wall hydrolase</fullName>
    </submittedName>
</protein>
<dbReference type="InterPro" id="IPR042047">
    <property type="entry name" value="SleB_dom1"/>
</dbReference>
<gene>
    <name evidence="3" type="ORF">H5J25_17715</name>
</gene>
<sequence>MSFFQRAATLAAMTLGIAFIGSSTPGFAFQGTHVVNAGEPNPVPAVAEIPSADTLSTPALSQTQTSSPIAQPAVVQNDADDGYDSLSEAVADQDSSADLNEDLTCLAGAIYFESKGEPLSGQLAVAEVIINRAKSGRFGSSICGVIKQRGQFSFVRGGQIPSIPNNSNYRTAVAVAQVAMGDDWASPAPNALYFHARRVAPSWRMQKVAAIGNHVFYR</sequence>
<keyword evidence="3" id="KW-0378">Hydrolase</keyword>
<keyword evidence="1" id="KW-0732">Signal</keyword>
<dbReference type="AlphaFoldDB" id="A0A974NUJ2"/>
<dbReference type="KEGG" id="sari:H5J25_17715"/>
<dbReference type="InterPro" id="IPR011105">
    <property type="entry name" value="Cell_wall_hydrolase_SleB"/>
</dbReference>
<feature type="chain" id="PRO_5037078594" evidence="1">
    <location>
        <begin position="29"/>
        <end position="218"/>
    </location>
</feature>
<keyword evidence="4" id="KW-1185">Reference proteome</keyword>
<evidence type="ECO:0000259" key="2">
    <source>
        <dbReference type="Pfam" id="PF07486"/>
    </source>
</evidence>
<dbReference type="EMBL" id="CP061035">
    <property type="protein sequence ID" value="QQV77147.1"/>
    <property type="molecule type" value="Genomic_DNA"/>
</dbReference>